<sequence length="277" mass="29779">MLVDQWFGAVPAAVVCWTLIVVGLVAALLRGSAARLGERQLALLAGLWLTLPTGLLILESVLVEPTYNMRYLTLSTPAAAMLIALGMMAAARWCSAAARRLRLSERVAAAVPGATAVALLALVVAASAPVYVEERGPFAKDEGSDWRQVSAYVGAHAGRGDAVVFDESTRPSEDPRLALRLYPSGFAGLQDVELRRRYDERPWLWDDVTLVQATFARLTPTVWAVELPRGRALPADIAALTADGYRVTSAHLVHRDVVYRLQKSSAGPPSSPDPDGV</sequence>
<evidence type="ECO:0000313" key="2">
    <source>
        <dbReference type="EMBL" id="BDZ45802.1"/>
    </source>
</evidence>
<organism evidence="2 3">
    <name type="scientific">Naasia aerilata</name>
    <dbReference type="NCBI Taxonomy" id="1162966"/>
    <lineage>
        <taxon>Bacteria</taxon>
        <taxon>Bacillati</taxon>
        <taxon>Actinomycetota</taxon>
        <taxon>Actinomycetes</taxon>
        <taxon>Micrococcales</taxon>
        <taxon>Microbacteriaceae</taxon>
        <taxon>Naasia</taxon>
    </lineage>
</organism>
<dbReference type="EMBL" id="AP027731">
    <property type="protein sequence ID" value="BDZ45802.1"/>
    <property type="molecule type" value="Genomic_DNA"/>
</dbReference>
<name>A0ABM8GC35_9MICO</name>
<feature type="transmembrane region" description="Helical" evidence="1">
    <location>
        <begin position="78"/>
        <end position="95"/>
    </location>
</feature>
<feature type="transmembrane region" description="Helical" evidence="1">
    <location>
        <begin position="41"/>
        <end position="58"/>
    </location>
</feature>
<evidence type="ECO:0000256" key="1">
    <source>
        <dbReference type="SAM" id="Phobius"/>
    </source>
</evidence>
<reference evidence="3" key="1">
    <citation type="journal article" date="2019" name="Int. J. Syst. Evol. Microbiol.">
        <title>The Global Catalogue of Microorganisms (GCM) 10K type strain sequencing project: providing services to taxonomists for standard genome sequencing and annotation.</title>
        <authorList>
            <consortium name="The Broad Institute Genomics Platform"/>
            <consortium name="The Broad Institute Genome Sequencing Center for Infectious Disease"/>
            <person name="Wu L."/>
            <person name="Ma J."/>
        </authorList>
    </citation>
    <scope>NUCLEOTIDE SEQUENCE [LARGE SCALE GENOMIC DNA]</scope>
    <source>
        <strain evidence="3">NBRC 108725</strain>
    </source>
</reference>
<evidence type="ECO:0000313" key="3">
    <source>
        <dbReference type="Proteomes" id="UP001321498"/>
    </source>
</evidence>
<keyword evidence="3" id="KW-1185">Reference proteome</keyword>
<dbReference type="RefSeq" id="WP_286279022.1">
    <property type="nucleotide sequence ID" value="NZ_AP027731.1"/>
</dbReference>
<keyword evidence="1" id="KW-0812">Transmembrane</keyword>
<protein>
    <recommendedName>
        <fullName evidence="4">Transmembrane protein</fullName>
    </recommendedName>
</protein>
<accession>A0ABM8GC35</accession>
<proteinExistence type="predicted"/>
<evidence type="ECO:0008006" key="4">
    <source>
        <dbReference type="Google" id="ProtNLM"/>
    </source>
</evidence>
<gene>
    <name evidence="2" type="ORF">GCM10025866_17110</name>
</gene>
<feature type="transmembrane region" description="Helical" evidence="1">
    <location>
        <begin position="107"/>
        <end position="132"/>
    </location>
</feature>
<feature type="transmembrane region" description="Helical" evidence="1">
    <location>
        <begin position="6"/>
        <end position="29"/>
    </location>
</feature>
<keyword evidence="1" id="KW-1133">Transmembrane helix</keyword>
<dbReference type="Proteomes" id="UP001321498">
    <property type="component" value="Chromosome"/>
</dbReference>
<keyword evidence="1" id="KW-0472">Membrane</keyword>